<proteinExistence type="inferred from homology"/>
<evidence type="ECO:0000259" key="6">
    <source>
        <dbReference type="Pfam" id="PF25967"/>
    </source>
</evidence>
<evidence type="ECO:0000256" key="3">
    <source>
        <dbReference type="ARBA" id="ARBA00022448"/>
    </source>
</evidence>
<dbReference type="EMBL" id="CP003879">
    <property type="protein sequence ID" value="AFU70387.1"/>
    <property type="molecule type" value="Genomic_DNA"/>
</dbReference>
<evidence type="ECO:0000256" key="1">
    <source>
        <dbReference type="ARBA" id="ARBA00004196"/>
    </source>
</evidence>
<dbReference type="Gene3D" id="2.40.420.20">
    <property type="match status" value="1"/>
</dbReference>
<dbReference type="InterPro" id="IPR058625">
    <property type="entry name" value="MdtA-like_BSH"/>
</dbReference>
<dbReference type="Gene3D" id="2.40.50.100">
    <property type="match status" value="1"/>
</dbReference>
<dbReference type="NCBIfam" id="TIGR01730">
    <property type="entry name" value="RND_mfp"/>
    <property type="match status" value="1"/>
</dbReference>
<dbReference type="GO" id="GO:1990281">
    <property type="term" value="C:efflux pump complex"/>
    <property type="evidence" value="ECO:0007669"/>
    <property type="project" value="TreeGrafter"/>
</dbReference>
<comment type="similarity">
    <text evidence="2">Belongs to the membrane fusion protein (MFP) (TC 8.A.1) family.</text>
</comment>
<reference evidence="7" key="1">
    <citation type="submission" date="2006-03" db="EMBL/GenBank/DDBJ databases">
        <authorList>
            <person name="Bowman J."/>
            <person name="Ferriera S."/>
            <person name="Johnson J."/>
            <person name="Kravitz S."/>
            <person name="Halpern A."/>
            <person name="Remington K."/>
            <person name="Beeson K."/>
            <person name="Tran B."/>
            <person name="Rogers Y.-H."/>
            <person name="Friedman R."/>
            <person name="Venter J.C."/>
        </authorList>
    </citation>
    <scope>NUCLEOTIDE SEQUENCE [LARGE SCALE GENOMIC DNA]</scope>
    <source>
        <strain evidence="7">ATCC 700755</strain>
    </source>
</reference>
<dbReference type="PANTHER" id="PTHR30469">
    <property type="entry name" value="MULTIDRUG RESISTANCE PROTEIN MDTA"/>
    <property type="match status" value="1"/>
</dbReference>
<keyword evidence="8" id="KW-1185">Reference proteome</keyword>
<dbReference type="AlphaFoldDB" id="K4IIK0"/>
<comment type="subcellular location">
    <subcellularLocation>
        <location evidence="1">Cell envelope</location>
    </subcellularLocation>
</comment>
<dbReference type="GO" id="GO:0015562">
    <property type="term" value="F:efflux transmembrane transporter activity"/>
    <property type="evidence" value="ECO:0007669"/>
    <property type="project" value="InterPro"/>
</dbReference>
<dbReference type="InterPro" id="IPR058627">
    <property type="entry name" value="MdtA-like_C"/>
</dbReference>
<dbReference type="Pfam" id="PF25954">
    <property type="entry name" value="Beta-barrel_RND_2"/>
    <property type="match status" value="1"/>
</dbReference>
<evidence type="ECO:0000259" key="5">
    <source>
        <dbReference type="Pfam" id="PF25954"/>
    </source>
</evidence>
<evidence type="ECO:0000259" key="4">
    <source>
        <dbReference type="Pfam" id="PF25917"/>
    </source>
</evidence>
<protein>
    <submittedName>
        <fullName evidence="7">RND-type efflux membrane fusion protein</fullName>
    </submittedName>
</protein>
<sequence length="361" mass="39416">MKQFIKIVSLIILICVHISCSEKTAEKQRQPKLVKYQQIGLSITSNNISYSGVSQQNLVIDLSFRTNGTITKLNVKLGQQVKKGELLATLDNVTSRLSYEQALNNKNAAKSSYNTAKSSLDRARTLYEKGSTSLSDFEQAKNAFSTANQNYESSKRAIGIQQEQINYGYIYAPQDGVIAAVLSEINENIATGQSIATLNAGDLMEIKLGIPESNINRIHKNDKVDVVFSAIPNQTFKGFVSEIAPAVSAEASTYPVRITLNESISAIKSGMAASVRFQENNIKAIQKSLIVPPQAVGEDYSGKFVFLIVEKDSTFSIKKQTVSIGKLVQNGFEIHSGINTGDRIAVAGLQTLLDGQKVRLQ</sequence>
<keyword evidence="3" id="KW-0813">Transport</keyword>
<dbReference type="KEGG" id="ptq:P700755_003812"/>
<gene>
    <name evidence="7" type="ordered locus">P700755_003812</name>
</gene>
<evidence type="ECO:0000313" key="7">
    <source>
        <dbReference type="EMBL" id="AFU70387.1"/>
    </source>
</evidence>
<reference evidence="7" key="2">
    <citation type="submission" date="2012-09" db="EMBL/GenBank/DDBJ databases">
        <title>The complete sequence of Psychroflexus torquis an extreme psychrophile from sea-ice that is stimulated by light.</title>
        <authorList>
            <person name="Feng S."/>
            <person name="Powell S.M."/>
            <person name="Bowman J.P."/>
        </authorList>
    </citation>
    <scope>NUCLEOTIDE SEQUENCE [LARGE SCALE GENOMIC DNA]</scope>
    <source>
        <strain evidence="7">ATCC 700755</strain>
    </source>
</reference>
<dbReference type="InterPro" id="IPR006143">
    <property type="entry name" value="RND_pump_MFP"/>
</dbReference>
<dbReference type="PANTHER" id="PTHR30469:SF20">
    <property type="entry name" value="EFFLUX RND TRANSPORTER PERIPLASMIC ADAPTOR SUBUNIT"/>
    <property type="match status" value="1"/>
</dbReference>
<evidence type="ECO:0000313" key="8">
    <source>
        <dbReference type="Proteomes" id="UP000008514"/>
    </source>
</evidence>
<dbReference type="STRING" id="313595.P700755_003812"/>
<evidence type="ECO:0000256" key="2">
    <source>
        <dbReference type="ARBA" id="ARBA00009477"/>
    </source>
</evidence>
<feature type="domain" description="Multidrug resistance protein MdtA-like barrel-sandwich hybrid" evidence="4">
    <location>
        <begin position="62"/>
        <end position="194"/>
    </location>
</feature>
<dbReference type="Proteomes" id="UP000008514">
    <property type="component" value="Chromosome"/>
</dbReference>
<dbReference type="Pfam" id="PF25917">
    <property type="entry name" value="BSH_RND"/>
    <property type="match status" value="1"/>
</dbReference>
<dbReference type="Pfam" id="PF25967">
    <property type="entry name" value="RND-MFP_C"/>
    <property type="match status" value="1"/>
</dbReference>
<accession>K4IIK0</accession>
<dbReference type="SUPFAM" id="SSF111369">
    <property type="entry name" value="HlyD-like secretion proteins"/>
    <property type="match status" value="1"/>
</dbReference>
<dbReference type="Gene3D" id="1.10.287.470">
    <property type="entry name" value="Helix hairpin bin"/>
    <property type="match status" value="1"/>
</dbReference>
<dbReference type="Gene3D" id="2.40.30.170">
    <property type="match status" value="1"/>
</dbReference>
<dbReference type="eggNOG" id="COG0845">
    <property type="taxonomic scope" value="Bacteria"/>
</dbReference>
<dbReference type="HOGENOM" id="CLU_018816_1_0_10"/>
<organism evidence="7 8">
    <name type="scientific">Psychroflexus torquis (strain ATCC 700755 / CIP 106069 / ACAM 623)</name>
    <dbReference type="NCBI Taxonomy" id="313595"/>
    <lineage>
        <taxon>Bacteria</taxon>
        <taxon>Pseudomonadati</taxon>
        <taxon>Bacteroidota</taxon>
        <taxon>Flavobacteriia</taxon>
        <taxon>Flavobacteriales</taxon>
        <taxon>Flavobacteriaceae</taxon>
        <taxon>Psychroflexus</taxon>
    </lineage>
</organism>
<name>K4IIK0_PSYTT</name>
<feature type="domain" description="CusB-like beta-barrel" evidence="5">
    <location>
        <begin position="207"/>
        <end position="279"/>
    </location>
</feature>
<dbReference type="InterPro" id="IPR058792">
    <property type="entry name" value="Beta-barrel_RND_2"/>
</dbReference>
<dbReference type="RefSeq" id="WP_015025922.1">
    <property type="nucleotide sequence ID" value="NC_018721.1"/>
</dbReference>
<feature type="domain" description="Multidrug resistance protein MdtA-like C-terminal permuted SH3" evidence="6">
    <location>
        <begin position="289"/>
        <end position="351"/>
    </location>
</feature>